<dbReference type="KEGG" id="pact:CA264_07220"/>
<proteinExistence type="predicted"/>
<dbReference type="STRING" id="709015.GCA_000472485_01448"/>
<dbReference type="OrthoDB" id="956031at2"/>
<evidence type="ECO:0000313" key="1">
    <source>
        <dbReference type="EMBL" id="ARS35246.1"/>
    </source>
</evidence>
<organism evidence="1 2">
    <name type="scientific">Pontibacter actiniarum</name>
    <dbReference type="NCBI Taxonomy" id="323450"/>
    <lineage>
        <taxon>Bacteria</taxon>
        <taxon>Pseudomonadati</taxon>
        <taxon>Bacteroidota</taxon>
        <taxon>Cytophagia</taxon>
        <taxon>Cytophagales</taxon>
        <taxon>Hymenobacteraceae</taxon>
        <taxon>Pontibacter</taxon>
    </lineage>
</organism>
<name>A0A1X9YQT6_9BACT</name>
<evidence type="ECO:0008006" key="3">
    <source>
        <dbReference type="Google" id="ProtNLM"/>
    </source>
</evidence>
<protein>
    <recommendedName>
        <fullName evidence="3">STAS/SEC14 domain-containing protein</fullName>
    </recommendedName>
</protein>
<reference evidence="2" key="1">
    <citation type="submission" date="2017-05" db="EMBL/GenBank/DDBJ databases">
        <authorList>
            <person name="Ray J."/>
            <person name="Price M."/>
            <person name="Deutschbauer A."/>
        </authorList>
    </citation>
    <scope>NUCLEOTIDE SEQUENCE [LARGE SCALE GENOMIC DNA]</scope>
    <source>
        <strain evidence="2">DSM 19842</strain>
    </source>
</reference>
<accession>A0A1X9YQT6</accession>
<evidence type="ECO:0000313" key="2">
    <source>
        <dbReference type="Proteomes" id="UP000266292"/>
    </source>
</evidence>
<dbReference type="EMBL" id="CP021235">
    <property type="protein sequence ID" value="ARS35246.1"/>
    <property type="molecule type" value="Genomic_DNA"/>
</dbReference>
<sequence length="140" mass="16003">MELYSTSSLEVKYDEGQGILFMACFRKAGTEEFIAGFLQALQYAEEHQVKRWLLDLRGIGSLNDQEESWLHTHLFPRIMMNLGTGNYVAMVLSEKCYQVLLKEAGKFGLQSYNSFIILNNFCEVGEALHWLQQTAVPRAS</sequence>
<gene>
    <name evidence="1" type="ORF">CA264_07220</name>
</gene>
<dbReference type="AlphaFoldDB" id="A0A1X9YQT6"/>
<keyword evidence="2" id="KW-1185">Reference proteome</keyword>
<dbReference type="Proteomes" id="UP000266292">
    <property type="component" value="Chromosome"/>
</dbReference>
<dbReference type="RefSeq" id="WP_025605892.1">
    <property type="nucleotide sequence ID" value="NZ_CP021235.1"/>
</dbReference>